<keyword evidence="3" id="KW-0560">Oxidoreductase</keyword>
<sequence>MGGRPLPPLTLPSRARDDLAAITAAGLASVSASALLRRALQGTHALISAGQPYTLIAAGKASAAMLERWYALVPELPRRAIGVGTHDAHRVPDDVEWFTGGHPTPTGESVAAADAALAAAGAVPIDGRLIVLLSGGASALLCRPVPGVTLAEKQQITRALMHDGRAIDELNCVRKHLSGIKGGRLAAACAGRTLTLAISDVVAPIEDDPSVIGSGPTVPDPSTFADAWGIVSRMAAQEAVPASVRTWLQRGVSGDARESPKPGDAAMARSRYELIGTRHVAMAGAAEDARRRGYDVVVIGPPVLGEARAAGVAHVTTLRDAGADRRGPLCVISSGETTVTVTGTGRGGRNQELVAGAIDVLSREPRPMLLSSVGTDGVDGPTDAAGAWADTDTAAIATSQRLSIATLLADNNAYELHKRLGTLIRTGPTDTNVGDLQIALIY</sequence>
<dbReference type="InterPro" id="IPR038614">
    <property type="entry name" value="GK_N_sf"/>
</dbReference>
<dbReference type="GO" id="GO:0005737">
    <property type="term" value="C:cytoplasm"/>
    <property type="evidence" value="ECO:0007669"/>
    <property type="project" value="TreeGrafter"/>
</dbReference>
<dbReference type="InterPro" id="IPR025286">
    <property type="entry name" value="MOFRL_assoc_dom"/>
</dbReference>
<dbReference type="InterPro" id="IPR007835">
    <property type="entry name" value="MOFRL"/>
</dbReference>
<evidence type="ECO:0000313" key="4">
    <source>
        <dbReference type="Proteomes" id="UP000076079"/>
    </source>
</evidence>
<dbReference type="PANTHER" id="PTHR12227">
    <property type="entry name" value="GLYCERATE KINASE"/>
    <property type="match status" value="1"/>
</dbReference>
<name>A0A143PT37_LUTPR</name>
<dbReference type="Gene3D" id="3.40.50.10180">
    <property type="entry name" value="Glycerate kinase, MOFRL-like N-terminal domain"/>
    <property type="match status" value="1"/>
</dbReference>
<evidence type="ECO:0000259" key="2">
    <source>
        <dbReference type="Pfam" id="PF13660"/>
    </source>
</evidence>
<keyword evidence="3" id="KW-0670">Pyruvate</keyword>
<feature type="domain" description="MOFRL-associated" evidence="2">
    <location>
        <begin position="19"/>
        <end position="249"/>
    </location>
</feature>
<reference evidence="3 4" key="1">
    <citation type="journal article" date="2016" name="Genome Announc.">
        <title>First Complete Genome Sequence of a Subdivision 6 Acidobacterium Strain.</title>
        <authorList>
            <person name="Huang S."/>
            <person name="Vieira S."/>
            <person name="Bunk B."/>
            <person name="Riedel T."/>
            <person name="Sproer C."/>
            <person name="Overmann J."/>
        </authorList>
    </citation>
    <scope>NUCLEOTIDE SEQUENCE [LARGE SCALE GENOMIC DNA]</scope>
    <source>
        <strain evidence="4">DSM 100886 HEG_-6_39</strain>
    </source>
</reference>
<dbReference type="Gene3D" id="3.40.1480.10">
    <property type="entry name" value="MOFRL domain"/>
    <property type="match status" value="1"/>
</dbReference>
<dbReference type="InterPro" id="IPR037035">
    <property type="entry name" value="GK-like_C_sf"/>
</dbReference>
<dbReference type="InterPro" id="IPR039760">
    <property type="entry name" value="MOFRL_protein"/>
</dbReference>
<dbReference type="EC" id="1.1.1.81" evidence="3"/>
<dbReference type="Pfam" id="PF05161">
    <property type="entry name" value="MOFRL"/>
    <property type="match status" value="1"/>
</dbReference>
<dbReference type="PATRIC" id="fig|1813736.3.peg.4494"/>
<dbReference type="Pfam" id="PF13660">
    <property type="entry name" value="DUF4147"/>
    <property type="match status" value="1"/>
</dbReference>
<dbReference type="PANTHER" id="PTHR12227:SF0">
    <property type="entry name" value="GLYCERATE KINASE"/>
    <property type="match status" value="1"/>
</dbReference>
<gene>
    <name evidence="3" type="primary">ttuD</name>
    <name evidence="3" type="ORF">LuPra_04253</name>
</gene>
<evidence type="ECO:0000259" key="1">
    <source>
        <dbReference type="Pfam" id="PF05161"/>
    </source>
</evidence>
<dbReference type="SUPFAM" id="SSF82544">
    <property type="entry name" value="GckA/TtuD-like"/>
    <property type="match status" value="1"/>
</dbReference>
<dbReference type="STRING" id="1855912.LuPra_04253"/>
<dbReference type="GO" id="GO:0016618">
    <property type="term" value="F:hydroxypyruvate reductase [NAD(P)H] activity"/>
    <property type="evidence" value="ECO:0007669"/>
    <property type="project" value="UniProtKB-EC"/>
</dbReference>
<dbReference type="AlphaFoldDB" id="A0A143PT37"/>
<organism evidence="3 4">
    <name type="scientific">Luteitalea pratensis</name>
    <dbReference type="NCBI Taxonomy" id="1855912"/>
    <lineage>
        <taxon>Bacteria</taxon>
        <taxon>Pseudomonadati</taxon>
        <taxon>Acidobacteriota</taxon>
        <taxon>Vicinamibacteria</taxon>
        <taxon>Vicinamibacterales</taxon>
        <taxon>Vicinamibacteraceae</taxon>
        <taxon>Luteitalea</taxon>
    </lineage>
</organism>
<reference evidence="4" key="2">
    <citation type="submission" date="2016-04" db="EMBL/GenBank/DDBJ databases">
        <title>First Complete Genome Sequence of a Subdivision 6 Acidobacterium.</title>
        <authorList>
            <person name="Huang S."/>
            <person name="Vieira S."/>
            <person name="Bunk B."/>
            <person name="Riedel T."/>
            <person name="Sproeer C."/>
            <person name="Overmann J."/>
        </authorList>
    </citation>
    <scope>NUCLEOTIDE SEQUENCE [LARGE SCALE GENOMIC DNA]</scope>
    <source>
        <strain evidence="4">DSM 100886 HEG_-6_39</strain>
    </source>
</reference>
<dbReference type="GO" id="GO:0008887">
    <property type="term" value="F:glycerate kinase activity"/>
    <property type="evidence" value="ECO:0007669"/>
    <property type="project" value="InterPro"/>
</dbReference>
<dbReference type="Proteomes" id="UP000076079">
    <property type="component" value="Chromosome"/>
</dbReference>
<feature type="domain" description="MOFRL" evidence="1">
    <location>
        <begin position="330"/>
        <end position="435"/>
    </location>
</feature>
<dbReference type="KEGG" id="abac:LuPra_04253"/>
<protein>
    <submittedName>
        <fullName evidence="3">Hydroxypyruvate reductase</fullName>
        <ecNumber evidence="3">1.1.1.81</ecNumber>
    </submittedName>
</protein>
<accession>A0A143PT37</accession>
<evidence type="ECO:0000313" key="3">
    <source>
        <dbReference type="EMBL" id="AMY11009.1"/>
    </source>
</evidence>
<proteinExistence type="predicted"/>
<dbReference type="EMBL" id="CP015136">
    <property type="protein sequence ID" value="AMY11009.1"/>
    <property type="molecule type" value="Genomic_DNA"/>
</dbReference>
<keyword evidence="4" id="KW-1185">Reference proteome</keyword>